<evidence type="ECO:0000313" key="2">
    <source>
        <dbReference type="Proteomes" id="UP000546464"/>
    </source>
</evidence>
<evidence type="ECO:0000313" key="1">
    <source>
        <dbReference type="EMBL" id="MBC2596404.1"/>
    </source>
</evidence>
<dbReference type="RefSeq" id="WP_185677311.1">
    <property type="nucleotide sequence ID" value="NZ_JACHVB010000064.1"/>
</dbReference>
<dbReference type="Proteomes" id="UP000546464">
    <property type="component" value="Unassembled WGS sequence"/>
</dbReference>
<organism evidence="1 2">
    <name type="scientific">Ruficoccus amylovorans</name>
    <dbReference type="NCBI Taxonomy" id="1804625"/>
    <lineage>
        <taxon>Bacteria</taxon>
        <taxon>Pseudomonadati</taxon>
        <taxon>Verrucomicrobiota</taxon>
        <taxon>Opitutia</taxon>
        <taxon>Puniceicoccales</taxon>
        <taxon>Cerasicoccaceae</taxon>
        <taxon>Ruficoccus</taxon>
    </lineage>
</organism>
<sequence>MSRIPVACLVFAFVWMTGALVSLRADDEILRNGDFSRGTSGWKGDRKIQQDGEGNKYMLVEADDDEPAVVVQDKLDGKGLDVLVLRFRCLISEDYTGEGVRVRLVRPSGSAVTLTLRLTERGEWMPVTARLRGLRKMDEFALELGTFPGKGSIAFDDVSVRPLGPDDEEETVE</sequence>
<reference evidence="1 2" key="1">
    <citation type="submission" date="2020-07" db="EMBL/GenBank/DDBJ databases">
        <authorList>
            <person name="Feng X."/>
        </authorList>
    </citation>
    <scope>NUCLEOTIDE SEQUENCE [LARGE SCALE GENOMIC DNA]</scope>
    <source>
        <strain evidence="1 2">JCM31066</strain>
    </source>
</reference>
<name>A0A842HL40_9BACT</name>
<comment type="caution">
    <text evidence="1">The sequence shown here is derived from an EMBL/GenBank/DDBJ whole genome shotgun (WGS) entry which is preliminary data.</text>
</comment>
<gene>
    <name evidence="1" type="ORF">H5P28_19215</name>
</gene>
<accession>A0A842HL40</accession>
<proteinExistence type="predicted"/>
<dbReference type="AlphaFoldDB" id="A0A842HL40"/>
<protein>
    <submittedName>
        <fullName evidence="1">Uncharacterized protein</fullName>
    </submittedName>
</protein>
<dbReference type="Gene3D" id="2.60.120.260">
    <property type="entry name" value="Galactose-binding domain-like"/>
    <property type="match status" value="1"/>
</dbReference>
<dbReference type="EMBL" id="JACHVB010000064">
    <property type="protein sequence ID" value="MBC2596404.1"/>
    <property type="molecule type" value="Genomic_DNA"/>
</dbReference>
<keyword evidence="2" id="KW-1185">Reference proteome</keyword>